<evidence type="ECO:0000313" key="2">
    <source>
        <dbReference type="EMBL" id="KAL2828901.1"/>
    </source>
</evidence>
<accession>A0ABR4IM86</accession>
<evidence type="ECO:0000313" key="3">
    <source>
        <dbReference type="Proteomes" id="UP001610335"/>
    </source>
</evidence>
<dbReference type="Pfam" id="PF05347">
    <property type="entry name" value="Complex1_LYR"/>
    <property type="match status" value="1"/>
</dbReference>
<sequence>MHRAIAPKLSSAHRFACLALYRALLRQCNELPKTAPQLTAAQSHIRERFRKYKNLQSPSQTANSLKAGYEALDLLYSASRGNEQDSDLIEAILSESKSAKWHKQRLQAALPKKPITQPSPKQIQIQENKRFQEMTARRHPDTRPILSRPRPVVSGRRHVPVLVNARGVPFLRIKKPQPKNLSCALRTKLDRRWKMIERRDKMLSEVRLGKAEDYWDSLTAGEEKVTWASAAETAWDDARCWIQKTDRKNKALAESMWKVVLAERKLAEKEKQKPAET</sequence>
<dbReference type="Proteomes" id="UP001610335">
    <property type="component" value="Unassembled WGS sequence"/>
</dbReference>
<gene>
    <name evidence="2" type="ORF">BDW59DRAFT_39249</name>
</gene>
<proteinExistence type="predicted"/>
<dbReference type="InterPro" id="IPR008011">
    <property type="entry name" value="Complex1_LYR_dom"/>
</dbReference>
<dbReference type="InterPro" id="IPR046896">
    <property type="entry name" value="Cup1-like_N"/>
</dbReference>
<comment type="caution">
    <text evidence="2">The sequence shown here is derived from an EMBL/GenBank/DDBJ whole genome shotgun (WGS) entry which is preliminary data.</text>
</comment>
<evidence type="ECO:0000259" key="1">
    <source>
        <dbReference type="Pfam" id="PF05347"/>
    </source>
</evidence>
<protein>
    <recommendedName>
        <fullName evidence="1">Complex 1 LYR protein domain-containing protein</fullName>
    </recommendedName>
</protein>
<name>A0ABR4IM86_9EURO</name>
<keyword evidence="3" id="KW-1185">Reference proteome</keyword>
<reference evidence="2 3" key="1">
    <citation type="submission" date="2024-07" db="EMBL/GenBank/DDBJ databases">
        <title>Section-level genome sequencing and comparative genomics of Aspergillus sections Usti and Cavernicolus.</title>
        <authorList>
            <consortium name="Lawrence Berkeley National Laboratory"/>
            <person name="Nybo J.L."/>
            <person name="Vesth T.C."/>
            <person name="Theobald S."/>
            <person name="Frisvad J.C."/>
            <person name="Larsen T.O."/>
            <person name="Kjaerboelling I."/>
            <person name="Rothschild-Mancinelli K."/>
            <person name="Lyhne E.K."/>
            <person name="Kogle M.E."/>
            <person name="Barry K."/>
            <person name="Clum A."/>
            <person name="Na H."/>
            <person name="Ledsgaard L."/>
            <person name="Lin J."/>
            <person name="Lipzen A."/>
            <person name="Kuo A."/>
            <person name="Riley R."/>
            <person name="Mondo S."/>
            <person name="LaButti K."/>
            <person name="Haridas S."/>
            <person name="Pangalinan J."/>
            <person name="Salamov A.A."/>
            <person name="Simmons B.A."/>
            <person name="Magnuson J.K."/>
            <person name="Chen J."/>
            <person name="Drula E."/>
            <person name="Henrissat B."/>
            <person name="Wiebenga A."/>
            <person name="Lubbers R.J."/>
            <person name="Gomes A.C."/>
            <person name="Makela M.R."/>
            <person name="Stajich J."/>
            <person name="Grigoriev I.V."/>
            <person name="Mortensen U.H."/>
            <person name="De vries R.P."/>
            <person name="Baker S.E."/>
            <person name="Andersen M.R."/>
        </authorList>
    </citation>
    <scope>NUCLEOTIDE SEQUENCE [LARGE SCALE GENOMIC DNA]</scope>
    <source>
        <strain evidence="2 3">CBS 600.67</strain>
    </source>
</reference>
<feature type="domain" description="Complex 1 LYR protein" evidence="1">
    <location>
        <begin position="16"/>
        <end position="73"/>
    </location>
</feature>
<dbReference type="EMBL" id="JBFXLS010000018">
    <property type="protein sequence ID" value="KAL2828901.1"/>
    <property type="molecule type" value="Genomic_DNA"/>
</dbReference>
<organism evidence="2 3">
    <name type="scientific">Aspergillus cavernicola</name>
    <dbReference type="NCBI Taxonomy" id="176166"/>
    <lineage>
        <taxon>Eukaryota</taxon>
        <taxon>Fungi</taxon>
        <taxon>Dikarya</taxon>
        <taxon>Ascomycota</taxon>
        <taxon>Pezizomycotina</taxon>
        <taxon>Eurotiomycetes</taxon>
        <taxon>Eurotiomycetidae</taxon>
        <taxon>Eurotiales</taxon>
        <taxon>Aspergillaceae</taxon>
        <taxon>Aspergillus</taxon>
        <taxon>Aspergillus subgen. Nidulantes</taxon>
    </lineage>
</organism>
<dbReference type="CDD" id="cd20273">
    <property type="entry name" value="Complex1_LYR_unchar"/>
    <property type="match status" value="1"/>
</dbReference>